<reference evidence="3" key="1">
    <citation type="journal article" date="2024" name="IScience">
        <title>Strigolactones Initiate the Formation of Haustorium-like Structures in Castilleja.</title>
        <authorList>
            <person name="Buerger M."/>
            <person name="Peterson D."/>
            <person name="Chory J."/>
        </authorList>
    </citation>
    <scope>NUCLEOTIDE SEQUENCE [LARGE SCALE GENOMIC DNA]</scope>
</reference>
<name>A0ABD3DMK5_9LAMI</name>
<feature type="region of interest" description="Disordered" evidence="1">
    <location>
        <begin position="20"/>
        <end position="43"/>
    </location>
</feature>
<dbReference type="AlphaFoldDB" id="A0ABD3DMK5"/>
<comment type="caution">
    <text evidence="2">The sequence shown here is derived from an EMBL/GenBank/DDBJ whole genome shotgun (WGS) entry which is preliminary data.</text>
</comment>
<evidence type="ECO:0000313" key="3">
    <source>
        <dbReference type="Proteomes" id="UP001632038"/>
    </source>
</evidence>
<dbReference type="EMBL" id="JAVIJP010000016">
    <property type="protein sequence ID" value="KAL3643528.1"/>
    <property type="molecule type" value="Genomic_DNA"/>
</dbReference>
<protein>
    <submittedName>
        <fullName evidence="2">Uncharacterized protein</fullName>
    </submittedName>
</protein>
<dbReference type="InterPro" id="IPR012881">
    <property type="entry name" value="DUF1685"/>
</dbReference>
<evidence type="ECO:0000313" key="2">
    <source>
        <dbReference type="EMBL" id="KAL3643528.1"/>
    </source>
</evidence>
<keyword evidence="3" id="KW-1185">Reference proteome</keyword>
<dbReference type="PANTHER" id="PTHR33785:SF12">
    <property type="entry name" value="DUF1685 FAMILY PROTEIN"/>
    <property type="match status" value="1"/>
</dbReference>
<sequence length="221" mass="25612">MEPETVLNLFDSSWFYPKSFQNQPKSPIPEPNPNPQIQQKPSKLNFPRPLTIHVRSKSDQLLFNNFNTDISSPRSLKPHLETIFSEKEIILLEVPEARKIKRPRKELNRREKKRFSKSLSELEFEEMKGFMDLGFVFSEEDKEDSSLVEIVPGLQKLGLKLGCEEQSSVDELCGPRAWPYLSEAWEVESPIMKWTLPAVGNEIDMKDNLKWWAHSVASAVR</sequence>
<gene>
    <name evidence="2" type="ORF">CASFOL_014343</name>
</gene>
<dbReference type="PANTHER" id="PTHR33785">
    <property type="entry name" value="OS06G0550800 PROTEIN"/>
    <property type="match status" value="1"/>
</dbReference>
<organism evidence="2 3">
    <name type="scientific">Castilleja foliolosa</name>
    <dbReference type="NCBI Taxonomy" id="1961234"/>
    <lineage>
        <taxon>Eukaryota</taxon>
        <taxon>Viridiplantae</taxon>
        <taxon>Streptophyta</taxon>
        <taxon>Embryophyta</taxon>
        <taxon>Tracheophyta</taxon>
        <taxon>Spermatophyta</taxon>
        <taxon>Magnoliopsida</taxon>
        <taxon>eudicotyledons</taxon>
        <taxon>Gunneridae</taxon>
        <taxon>Pentapetalae</taxon>
        <taxon>asterids</taxon>
        <taxon>lamiids</taxon>
        <taxon>Lamiales</taxon>
        <taxon>Orobanchaceae</taxon>
        <taxon>Pedicularideae</taxon>
        <taxon>Castillejinae</taxon>
        <taxon>Castilleja</taxon>
    </lineage>
</organism>
<dbReference type="Pfam" id="PF07939">
    <property type="entry name" value="DUF1685"/>
    <property type="match status" value="1"/>
</dbReference>
<accession>A0ABD3DMK5</accession>
<proteinExistence type="predicted"/>
<dbReference type="Proteomes" id="UP001632038">
    <property type="component" value="Unassembled WGS sequence"/>
</dbReference>
<evidence type="ECO:0000256" key="1">
    <source>
        <dbReference type="SAM" id="MobiDB-lite"/>
    </source>
</evidence>